<dbReference type="AlphaFoldDB" id="A0A165ASU4"/>
<name>A0A165ASU4_9APHY</name>
<evidence type="ECO:0000313" key="3">
    <source>
        <dbReference type="Proteomes" id="UP000076871"/>
    </source>
</evidence>
<accession>A0A165ASU4</accession>
<evidence type="ECO:0000256" key="1">
    <source>
        <dbReference type="SAM" id="MobiDB-lite"/>
    </source>
</evidence>
<dbReference type="STRING" id="1314785.A0A165ASU4"/>
<organism evidence="2 3">
    <name type="scientific">Laetiporus sulphureus 93-53</name>
    <dbReference type="NCBI Taxonomy" id="1314785"/>
    <lineage>
        <taxon>Eukaryota</taxon>
        <taxon>Fungi</taxon>
        <taxon>Dikarya</taxon>
        <taxon>Basidiomycota</taxon>
        <taxon>Agaricomycotina</taxon>
        <taxon>Agaricomycetes</taxon>
        <taxon>Polyporales</taxon>
        <taxon>Laetiporus</taxon>
    </lineage>
</organism>
<dbReference type="InParanoid" id="A0A165ASU4"/>
<feature type="region of interest" description="Disordered" evidence="1">
    <location>
        <begin position="159"/>
        <end position="189"/>
    </location>
</feature>
<keyword evidence="3" id="KW-1185">Reference proteome</keyword>
<protein>
    <submittedName>
        <fullName evidence="2">Uncharacterized protein</fullName>
    </submittedName>
</protein>
<dbReference type="RefSeq" id="XP_040757334.1">
    <property type="nucleotide sequence ID" value="XM_040913653.1"/>
</dbReference>
<dbReference type="EMBL" id="KV427766">
    <property type="protein sequence ID" value="KZS99593.1"/>
    <property type="molecule type" value="Genomic_DNA"/>
</dbReference>
<sequence length="276" mass="29576">EEGISPFEELFLYACPKFISANPPPYEDPELLAAYVEDPPVEPALFLSEKLANFLDADEEEMVQQMMVMNQASRSISRLENDKGLLDGLGFRDRRESTVGRRFAGCPLPVPPKPVAQKPAANGTMTSADAILHHHVSASIHLPATYVHNELEHLLLKQSMPTPDCGEPARPNRGEDDWAEAGAGTTDAGSGARLASGGCHLTALVCRSPRVSPCTKHMAAAGATAENEVAGTFQAVLTRESARRGRSSNAPVASRLIRCATVNAERSGCVHVRGRG</sequence>
<dbReference type="GeneID" id="63830681"/>
<feature type="non-terminal residue" evidence="2">
    <location>
        <position position="1"/>
    </location>
</feature>
<reference evidence="2 3" key="1">
    <citation type="journal article" date="2016" name="Mol. Biol. Evol.">
        <title>Comparative Genomics of Early-Diverging Mushroom-Forming Fungi Provides Insights into the Origins of Lignocellulose Decay Capabilities.</title>
        <authorList>
            <person name="Nagy L.G."/>
            <person name="Riley R."/>
            <person name="Tritt A."/>
            <person name="Adam C."/>
            <person name="Daum C."/>
            <person name="Floudas D."/>
            <person name="Sun H."/>
            <person name="Yadav J.S."/>
            <person name="Pangilinan J."/>
            <person name="Larsson K.H."/>
            <person name="Matsuura K."/>
            <person name="Barry K."/>
            <person name="Labutti K."/>
            <person name="Kuo R."/>
            <person name="Ohm R.A."/>
            <person name="Bhattacharya S.S."/>
            <person name="Shirouzu T."/>
            <person name="Yoshinaga Y."/>
            <person name="Martin F.M."/>
            <person name="Grigoriev I.V."/>
            <person name="Hibbett D.S."/>
        </authorList>
    </citation>
    <scope>NUCLEOTIDE SEQUENCE [LARGE SCALE GENOMIC DNA]</scope>
    <source>
        <strain evidence="2 3">93-53</strain>
    </source>
</reference>
<proteinExistence type="predicted"/>
<feature type="compositionally biased region" description="Low complexity" evidence="1">
    <location>
        <begin position="180"/>
        <end position="189"/>
    </location>
</feature>
<dbReference type="Proteomes" id="UP000076871">
    <property type="component" value="Unassembled WGS sequence"/>
</dbReference>
<gene>
    <name evidence="2" type="ORF">LAESUDRAFT_765369</name>
</gene>
<dbReference type="OrthoDB" id="15082at2759"/>
<evidence type="ECO:0000313" key="2">
    <source>
        <dbReference type="EMBL" id="KZS99593.1"/>
    </source>
</evidence>